<evidence type="ECO:0000256" key="4">
    <source>
        <dbReference type="ARBA" id="ARBA00015368"/>
    </source>
</evidence>
<keyword evidence="14" id="KW-1185">Reference proteome</keyword>
<gene>
    <name evidence="13" type="ORF">M404DRAFT_122504</name>
</gene>
<feature type="region of interest" description="Disordered" evidence="11">
    <location>
        <begin position="91"/>
        <end position="119"/>
    </location>
</feature>
<reference evidence="14" key="2">
    <citation type="submission" date="2015-01" db="EMBL/GenBank/DDBJ databases">
        <title>Evolutionary Origins and Diversification of the Mycorrhizal Mutualists.</title>
        <authorList>
            <consortium name="DOE Joint Genome Institute"/>
            <consortium name="Mycorrhizal Genomics Consortium"/>
            <person name="Kohler A."/>
            <person name="Kuo A."/>
            <person name="Nagy L.G."/>
            <person name="Floudas D."/>
            <person name="Copeland A."/>
            <person name="Barry K.W."/>
            <person name="Cichocki N."/>
            <person name="Veneault-Fourrey C."/>
            <person name="LaButti K."/>
            <person name="Lindquist E.A."/>
            <person name="Lipzen A."/>
            <person name="Lundell T."/>
            <person name="Morin E."/>
            <person name="Murat C."/>
            <person name="Riley R."/>
            <person name="Ohm R."/>
            <person name="Sun H."/>
            <person name="Tunlid A."/>
            <person name="Henrissat B."/>
            <person name="Grigoriev I.V."/>
            <person name="Hibbett D.S."/>
            <person name="Martin F."/>
        </authorList>
    </citation>
    <scope>NUCLEOTIDE SEQUENCE [LARGE SCALE GENOMIC DNA]</scope>
    <source>
        <strain evidence="14">Marx 270</strain>
    </source>
</reference>
<keyword evidence="9" id="KW-0496">Mitochondrion</keyword>
<evidence type="ECO:0000256" key="7">
    <source>
        <dbReference type="ARBA" id="ARBA00022792"/>
    </source>
</evidence>
<name>A0A0C3JXB3_PISTI</name>
<dbReference type="PANTHER" id="PTHR17130">
    <property type="entry name" value="MITOCHONDRIAL OUTER MEMBRANE PROTEIN 25"/>
    <property type="match status" value="1"/>
</dbReference>
<evidence type="ECO:0000256" key="5">
    <source>
        <dbReference type="ARBA" id="ARBA00019222"/>
    </source>
</evidence>
<feature type="transmembrane region" description="Helical" evidence="12">
    <location>
        <begin position="21"/>
        <end position="43"/>
    </location>
</feature>
<keyword evidence="7" id="KW-0999">Mitochondrion inner membrane</keyword>
<dbReference type="GO" id="GO:0033617">
    <property type="term" value="P:mitochondrial respiratory chain complex IV assembly"/>
    <property type="evidence" value="ECO:0007669"/>
    <property type="project" value="TreeGrafter"/>
</dbReference>
<evidence type="ECO:0000256" key="9">
    <source>
        <dbReference type="ARBA" id="ARBA00023128"/>
    </source>
</evidence>
<comment type="similarity">
    <text evidence="3">Belongs to the COX16 family.</text>
</comment>
<evidence type="ECO:0000313" key="13">
    <source>
        <dbReference type="EMBL" id="KIO13773.1"/>
    </source>
</evidence>
<evidence type="ECO:0000256" key="3">
    <source>
        <dbReference type="ARBA" id="ARBA00008370"/>
    </source>
</evidence>
<dbReference type="EMBL" id="KN831946">
    <property type="protein sequence ID" value="KIO13773.1"/>
    <property type="molecule type" value="Genomic_DNA"/>
</dbReference>
<evidence type="ECO:0000256" key="12">
    <source>
        <dbReference type="SAM" id="Phobius"/>
    </source>
</evidence>
<proteinExistence type="inferred from homology"/>
<evidence type="ECO:0000256" key="1">
    <source>
        <dbReference type="ARBA" id="ARBA00002490"/>
    </source>
</evidence>
<organism evidence="13 14">
    <name type="scientific">Pisolithus tinctorius Marx 270</name>
    <dbReference type="NCBI Taxonomy" id="870435"/>
    <lineage>
        <taxon>Eukaryota</taxon>
        <taxon>Fungi</taxon>
        <taxon>Dikarya</taxon>
        <taxon>Basidiomycota</taxon>
        <taxon>Agaricomycotina</taxon>
        <taxon>Agaricomycetes</taxon>
        <taxon>Agaricomycetidae</taxon>
        <taxon>Boletales</taxon>
        <taxon>Sclerodermatineae</taxon>
        <taxon>Pisolithaceae</taxon>
        <taxon>Pisolithus</taxon>
    </lineage>
</organism>
<evidence type="ECO:0000256" key="8">
    <source>
        <dbReference type="ARBA" id="ARBA00022989"/>
    </source>
</evidence>
<dbReference type="STRING" id="870435.A0A0C3JXB3"/>
<evidence type="ECO:0000256" key="10">
    <source>
        <dbReference type="ARBA" id="ARBA00023136"/>
    </source>
</evidence>
<dbReference type="Proteomes" id="UP000054217">
    <property type="component" value="Unassembled WGS sequence"/>
</dbReference>
<dbReference type="HOGENOM" id="CLU_131611_2_0_1"/>
<evidence type="ECO:0000313" key="14">
    <source>
        <dbReference type="Proteomes" id="UP000054217"/>
    </source>
</evidence>
<protein>
    <recommendedName>
        <fullName evidence="4">Cytochrome c oxidase assembly protein COX16, mitochondrial</fullName>
    </recommendedName>
    <alternativeName>
        <fullName evidence="5">Cytochrome c oxidase assembly protein cox16, mitochondrial</fullName>
    </alternativeName>
</protein>
<comment type="function">
    <text evidence="1">Required for the assembly of the mitochondrial respiratory chain complex IV (CIV), also known as cytochrome c oxidase. May participate in merging the COX1 and COX2 assembly lines.</text>
</comment>
<comment type="subcellular location">
    <subcellularLocation>
        <location evidence="2">Mitochondrion inner membrane</location>
        <topology evidence="2">Single-pass membrane protein</topology>
    </subcellularLocation>
</comment>
<evidence type="ECO:0000256" key="2">
    <source>
        <dbReference type="ARBA" id="ARBA00004434"/>
    </source>
</evidence>
<keyword evidence="6 12" id="KW-0812">Transmembrane</keyword>
<accession>A0A0C3JXB3</accession>
<keyword evidence="8 12" id="KW-1133">Transmembrane helix</keyword>
<evidence type="ECO:0000256" key="11">
    <source>
        <dbReference type="SAM" id="MobiDB-lite"/>
    </source>
</evidence>
<dbReference type="GO" id="GO:0005743">
    <property type="term" value="C:mitochondrial inner membrane"/>
    <property type="evidence" value="ECO:0007669"/>
    <property type="project" value="UniProtKB-SubCell"/>
</dbReference>
<dbReference type="InterPro" id="IPR020164">
    <property type="entry name" value="Cyt_c_Oxase_assmbl_COX16"/>
</dbReference>
<dbReference type="Pfam" id="PF14138">
    <property type="entry name" value="COX16"/>
    <property type="match status" value="1"/>
</dbReference>
<dbReference type="FunCoup" id="A0A0C3JXB3">
    <property type="interactions" value="21"/>
</dbReference>
<sequence length="119" mass="13325">MPAFQSNPVSPSKLARTIKKYPLLFGAPLCLIIVGASFGMQAFTQTRYDLQDRKTKQISDEQALGLGKAKKKLDIREEYFRLSAVSNDDWEQKRIARPPGLPEWGVPPTEPTVPKNAKP</sequence>
<dbReference type="OrthoDB" id="5516033at2759"/>
<dbReference type="PANTHER" id="PTHR17130:SF14">
    <property type="entry name" value="CYTOCHROME C OXIDASE ASSEMBLY PROTEIN COX16 HOMOLOG, MITOCHONDRIAL"/>
    <property type="match status" value="1"/>
</dbReference>
<keyword evidence="10 12" id="KW-0472">Membrane</keyword>
<evidence type="ECO:0000256" key="6">
    <source>
        <dbReference type="ARBA" id="ARBA00022692"/>
    </source>
</evidence>
<dbReference type="InParanoid" id="A0A0C3JXB3"/>
<dbReference type="AlphaFoldDB" id="A0A0C3JXB3"/>
<reference evidence="13 14" key="1">
    <citation type="submission" date="2014-04" db="EMBL/GenBank/DDBJ databases">
        <authorList>
            <consortium name="DOE Joint Genome Institute"/>
            <person name="Kuo A."/>
            <person name="Kohler A."/>
            <person name="Costa M.D."/>
            <person name="Nagy L.G."/>
            <person name="Floudas D."/>
            <person name="Copeland A."/>
            <person name="Barry K.W."/>
            <person name="Cichocki N."/>
            <person name="Veneault-Fourrey C."/>
            <person name="LaButti K."/>
            <person name="Lindquist E.A."/>
            <person name="Lipzen A."/>
            <person name="Lundell T."/>
            <person name="Morin E."/>
            <person name="Murat C."/>
            <person name="Sun H."/>
            <person name="Tunlid A."/>
            <person name="Henrissat B."/>
            <person name="Grigoriev I.V."/>
            <person name="Hibbett D.S."/>
            <person name="Martin F."/>
            <person name="Nordberg H.P."/>
            <person name="Cantor M.N."/>
            <person name="Hua S.X."/>
        </authorList>
    </citation>
    <scope>NUCLEOTIDE SEQUENCE [LARGE SCALE GENOMIC DNA]</scope>
    <source>
        <strain evidence="13 14">Marx 270</strain>
    </source>
</reference>